<dbReference type="EMBL" id="QWLV01000001">
    <property type="protein sequence ID" value="RHW19335.1"/>
    <property type="molecule type" value="Genomic_DNA"/>
</dbReference>
<keyword evidence="3" id="KW-1185">Reference proteome</keyword>
<dbReference type="Proteomes" id="UP000266693">
    <property type="component" value="Unassembled WGS sequence"/>
</dbReference>
<name>A0A396S7G2_9SPHN</name>
<reference evidence="2 3" key="1">
    <citation type="submission" date="2018-08" db="EMBL/GenBank/DDBJ databases">
        <title>The multiple taxonomic identification of Sphingomonas gilva.</title>
        <authorList>
            <person name="Zhu D."/>
            <person name="Zheng S."/>
        </authorList>
    </citation>
    <scope>NUCLEOTIDE SEQUENCE [LARGE SCALE GENOMIC DNA]</scope>
    <source>
        <strain evidence="2 3">ZDH117</strain>
    </source>
</reference>
<evidence type="ECO:0000256" key="1">
    <source>
        <dbReference type="SAM" id="MobiDB-lite"/>
    </source>
</evidence>
<evidence type="ECO:0000313" key="3">
    <source>
        <dbReference type="Proteomes" id="UP000266693"/>
    </source>
</evidence>
<accession>A0A396S7G2</accession>
<dbReference type="AlphaFoldDB" id="A0A396S7G2"/>
<sequence>MVRSAFGEWHVPKDFRIVWRPDTPTGDLDAALQARDRRDAQARAATPEPPAAKADIAPAGRLSDDRSPFDFSDFDRVAATAKSAGERQESSPVRSALPRALK</sequence>
<evidence type="ECO:0000313" key="2">
    <source>
        <dbReference type="EMBL" id="RHW19335.1"/>
    </source>
</evidence>
<proteinExistence type="predicted"/>
<gene>
    <name evidence="2" type="ORF">D1610_04330</name>
</gene>
<organism evidence="2 3">
    <name type="scientific">Sphingomonas gilva</name>
    <dbReference type="NCBI Taxonomy" id="2305907"/>
    <lineage>
        <taxon>Bacteria</taxon>
        <taxon>Pseudomonadati</taxon>
        <taxon>Pseudomonadota</taxon>
        <taxon>Alphaproteobacteria</taxon>
        <taxon>Sphingomonadales</taxon>
        <taxon>Sphingomonadaceae</taxon>
        <taxon>Sphingomonas</taxon>
    </lineage>
</organism>
<protein>
    <submittedName>
        <fullName evidence="2">Uncharacterized protein</fullName>
    </submittedName>
</protein>
<feature type="region of interest" description="Disordered" evidence="1">
    <location>
        <begin position="35"/>
        <end position="68"/>
    </location>
</feature>
<feature type="region of interest" description="Disordered" evidence="1">
    <location>
        <begin position="80"/>
        <end position="102"/>
    </location>
</feature>
<comment type="caution">
    <text evidence="2">The sequence shown here is derived from an EMBL/GenBank/DDBJ whole genome shotgun (WGS) entry which is preliminary data.</text>
</comment>